<evidence type="ECO:0008006" key="4">
    <source>
        <dbReference type="Google" id="ProtNLM"/>
    </source>
</evidence>
<name>A0A4Q1DF39_9BACT</name>
<gene>
    <name evidence="2" type="ORF">ESB13_11200</name>
</gene>
<sequence length="187" mass="21098">MCSKILLVITAIICSGVVYAQEGSSATETEESLKNCHRLTLSISHSHIKEGLKNESGLTGITVASWALDYDYWFSNHWAIGLHNDMLLENFSVATERNDKEEEVLERSYPVASVPVLLYKPWKHILFLGGVGGEFAKGENFMVYRVGTELSWPINKSWEIGVSATYDMKKSYDTWLIGFGISKLFHR</sequence>
<evidence type="ECO:0000313" key="2">
    <source>
        <dbReference type="EMBL" id="RXK87313.1"/>
    </source>
</evidence>
<evidence type="ECO:0000313" key="3">
    <source>
        <dbReference type="Proteomes" id="UP000290545"/>
    </source>
</evidence>
<dbReference type="AlphaFoldDB" id="A0A4Q1DF39"/>
<dbReference type="EMBL" id="SDHZ01000001">
    <property type="protein sequence ID" value="RXK87313.1"/>
    <property type="molecule type" value="Genomic_DNA"/>
</dbReference>
<dbReference type="Proteomes" id="UP000290545">
    <property type="component" value="Unassembled WGS sequence"/>
</dbReference>
<comment type="caution">
    <text evidence="2">The sequence shown here is derived from an EMBL/GenBank/DDBJ whole genome shotgun (WGS) entry which is preliminary data.</text>
</comment>
<dbReference type="OrthoDB" id="978692at2"/>
<organism evidence="2 3">
    <name type="scientific">Filimonas effusa</name>
    <dbReference type="NCBI Taxonomy" id="2508721"/>
    <lineage>
        <taxon>Bacteria</taxon>
        <taxon>Pseudomonadati</taxon>
        <taxon>Bacteroidota</taxon>
        <taxon>Chitinophagia</taxon>
        <taxon>Chitinophagales</taxon>
        <taxon>Chitinophagaceae</taxon>
        <taxon>Filimonas</taxon>
    </lineage>
</organism>
<proteinExistence type="predicted"/>
<dbReference type="RefSeq" id="WP_129003063.1">
    <property type="nucleotide sequence ID" value="NZ_SDHZ01000001.1"/>
</dbReference>
<keyword evidence="1" id="KW-0732">Signal</keyword>
<reference evidence="2 3" key="1">
    <citation type="submission" date="2019-01" db="EMBL/GenBank/DDBJ databases">
        <title>Filimonas sp. strain TTM-71.</title>
        <authorList>
            <person name="Chen W.-M."/>
        </authorList>
    </citation>
    <scope>NUCLEOTIDE SEQUENCE [LARGE SCALE GENOMIC DNA]</scope>
    <source>
        <strain evidence="2 3">TTM-71</strain>
    </source>
</reference>
<protein>
    <recommendedName>
        <fullName evidence="4">Outer membrane protein beta-barrel domain-containing protein</fullName>
    </recommendedName>
</protein>
<feature type="chain" id="PRO_5020738534" description="Outer membrane protein beta-barrel domain-containing protein" evidence="1">
    <location>
        <begin position="21"/>
        <end position="187"/>
    </location>
</feature>
<keyword evidence="3" id="KW-1185">Reference proteome</keyword>
<evidence type="ECO:0000256" key="1">
    <source>
        <dbReference type="SAM" id="SignalP"/>
    </source>
</evidence>
<feature type="signal peptide" evidence="1">
    <location>
        <begin position="1"/>
        <end position="20"/>
    </location>
</feature>
<accession>A0A4Q1DF39</accession>